<reference evidence="1 2" key="1">
    <citation type="journal article" date="2019" name="Sci. Rep.">
        <title>Orb-weaving spider Araneus ventricosus genome elucidates the spidroin gene catalogue.</title>
        <authorList>
            <person name="Kono N."/>
            <person name="Nakamura H."/>
            <person name="Ohtoshi R."/>
            <person name="Moran D.A.P."/>
            <person name="Shinohara A."/>
            <person name="Yoshida Y."/>
            <person name="Fujiwara M."/>
            <person name="Mori M."/>
            <person name="Tomita M."/>
            <person name="Arakawa K."/>
        </authorList>
    </citation>
    <scope>NUCLEOTIDE SEQUENCE [LARGE SCALE GENOMIC DNA]</scope>
</reference>
<sequence length="119" mass="14031">MEWKHSTPFQFSAHPYTRCIIYRDSMQTKQSPLQYPWPTAATPPPVFKTGQRPTFVREHHSSSRFQNWTAPHFRERASLLLSHGSILCGFRFCERALLPLLTVAFQFCDPTFQMNDKRR</sequence>
<dbReference type="AlphaFoldDB" id="A0A4Y2JJ96"/>
<name>A0A4Y2JJ96_ARAVE</name>
<evidence type="ECO:0000313" key="1">
    <source>
        <dbReference type="EMBL" id="GBM89196.1"/>
    </source>
</evidence>
<gene>
    <name evidence="1" type="ORF">AVEN_97059_1</name>
</gene>
<proteinExistence type="predicted"/>
<protein>
    <submittedName>
        <fullName evidence="1">Uncharacterized protein</fullName>
    </submittedName>
</protein>
<keyword evidence="2" id="KW-1185">Reference proteome</keyword>
<evidence type="ECO:0000313" key="2">
    <source>
        <dbReference type="Proteomes" id="UP000499080"/>
    </source>
</evidence>
<dbReference type="EMBL" id="BGPR01003521">
    <property type="protein sequence ID" value="GBM89196.1"/>
    <property type="molecule type" value="Genomic_DNA"/>
</dbReference>
<comment type="caution">
    <text evidence="1">The sequence shown here is derived from an EMBL/GenBank/DDBJ whole genome shotgun (WGS) entry which is preliminary data.</text>
</comment>
<accession>A0A4Y2JJ96</accession>
<dbReference type="Proteomes" id="UP000499080">
    <property type="component" value="Unassembled WGS sequence"/>
</dbReference>
<organism evidence="1 2">
    <name type="scientific">Araneus ventricosus</name>
    <name type="common">Orbweaver spider</name>
    <name type="synonym">Epeira ventricosa</name>
    <dbReference type="NCBI Taxonomy" id="182803"/>
    <lineage>
        <taxon>Eukaryota</taxon>
        <taxon>Metazoa</taxon>
        <taxon>Ecdysozoa</taxon>
        <taxon>Arthropoda</taxon>
        <taxon>Chelicerata</taxon>
        <taxon>Arachnida</taxon>
        <taxon>Araneae</taxon>
        <taxon>Araneomorphae</taxon>
        <taxon>Entelegynae</taxon>
        <taxon>Araneoidea</taxon>
        <taxon>Araneidae</taxon>
        <taxon>Araneus</taxon>
    </lineage>
</organism>